<feature type="transmembrane region" description="Helical" evidence="1">
    <location>
        <begin position="37"/>
        <end position="62"/>
    </location>
</feature>
<name>A0ABS0CUK4_9NOCA</name>
<sequence length="203" mass="22129">MFVKALRSSAAPLCALVIAMIALGVTLHSGWLFTEFWIFALPLLLGVFVTVLACFVLVLFLAARDTRRWPLVATAVLALIGVGGSVLLFFNPKAAAWTRFWVERPAFAAVAAMKLPEHHKVDYYGVELPRHLCFVSANCKVAVIGTSGGQPVRFVPDYIGIPDDALGYGHFVGTPEPGPYDGFGEPICPTMELAGGWWWLDFC</sequence>
<evidence type="ECO:0000256" key="1">
    <source>
        <dbReference type="SAM" id="Phobius"/>
    </source>
</evidence>
<keyword evidence="3" id="KW-1185">Reference proteome</keyword>
<dbReference type="Proteomes" id="UP000702209">
    <property type="component" value="Unassembled WGS sequence"/>
</dbReference>
<keyword evidence="1" id="KW-0472">Membrane</keyword>
<comment type="caution">
    <text evidence="2">The sequence shown here is derived from an EMBL/GenBank/DDBJ whole genome shotgun (WGS) entry which is preliminary data.</text>
</comment>
<feature type="transmembrane region" description="Helical" evidence="1">
    <location>
        <begin position="12"/>
        <end position="31"/>
    </location>
</feature>
<proteinExistence type="predicted"/>
<gene>
    <name evidence="2" type="ORF">IU459_22480</name>
</gene>
<keyword evidence="1" id="KW-0812">Transmembrane</keyword>
<dbReference type="RefSeq" id="WP_195131531.1">
    <property type="nucleotide sequence ID" value="NZ_JADLQX010000017.1"/>
</dbReference>
<evidence type="ECO:0000313" key="3">
    <source>
        <dbReference type="Proteomes" id="UP000702209"/>
    </source>
</evidence>
<protein>
    <submittedName>
        <fullName evidence="2">Uncharacterized protein</fullName>
    </submittedName>
</protein>
<organism evidence="2 3">
    <name type="scientific">Nocardia amamiensis</name>
    <dbReference type="NCBI Taxonomy" id="404578"/>
    <lineage>
        <taxon>Bacteria</taxon>
        <taxon>Bacillati</taxon>
        <taxon>Actinomycetota</taxon>
        <taxon>Actinomycetes</taxon>
        <taxon>Mycobacteriales</taxon>
        <taxon>Nocardiaceae</taxon>
        <taxon>Nocardia</taxon>
    </lineage>
</organism>
<evidence type="ECO:0000313" key="2">
    <source>
        <dbReference type="EMBL" id="MBF6300286.1"/>
    </source>
</evidence>
<keyword evidence="1" id="KW-1133">Transmembrane helix</keyword>
<accession>A0ABS0CUK4</accession>
<feature type="transmembrane region" description="Helical" evidence="1">
    <location>
        <begin position="69"/>
        <end position="90"/>
    </location>
</feature>
<dbReference type="EMBL" id="JADLQX010000017">
    <property type="protein sequence ID" value="MBF6300286.1"/>
    <property type="molecule type" value="Genomic_DNA"/>
</dbReference>
<reference evidence="2 3" key="1">
    <citation type="submission" date="2020-10" db="EMBL/GenBank/DDBJ databases">
        <title>Identification of Nocardia species via Next-generation sequencing and recognition of intraspecies genetic diversity.</title>
        <authorList>
            <person name="Li P."/>
            <person name="Li P."/>
            <person name="Lu B."/>
        </authorList>
    </citation>
    <scope>NUCLEOTIDE SEQUENCE [LARGE SCALE GENOMIC DNA]</scope>
    <source>
        <strain evidence="2 3">BJ06-0157</strain>
    </source>
</reference>